<dbReference type="FlyBase" id="FBgn0052181">
    <property type="gene designation" value="CG32181"/>
</dbReference>
<sequence>MPRNPVEPFQEPLYQHTLDGSRQKHSSVTQDVLPPSYNKDDEYQCCNMPECPNNSIPLQIPKNSLPRFQPLVNVSQHSRSHSFPRQNYRNNKTSHHNSTHNHSDKRIKPQTPCELKVPSGNRCPTDQSSNHDTATGCRNNTSIDWNNSSQVGMNYGEFQRRQLLLQKIQQQQYQQQQARQQNQANLSWLEDEDPIEFAPDLNSTRINQDDRHQQSRLQPNSICQKCNSRQQQSASRSILECDQTPEMVRNQTKYETKTNETSYLQPPETLRNARCKPQANQSLRNQSQDICQDVSMNQISNCEQSMSKNTKYYSDPPESQYSCCSRGSTACDRSMKDSQNYACCANTSASGNQRLLEMSQVMSGRSCSTPTSLEKTKRNSSLRGRSMRVPVQTPEDRLVERIQNEYHETFVNDPYCPGVIQASLDGSENFNEYSREIAFAGPIPEKPYPVDPVTMIEAIKLRIDHERKEIRKEKNRSEEGNRDLRNQSKERRSRRPRTTISEEIDSHFSPKIKSEVNRSVAAFLKAETEYRTSFERDSAFDAHINRFETNLFDERIKVHSYSATTTPTHR</sequence>
<dbReference type="AGR" id="FB:FBgn0052181"/>
<gene>
    <name evidence="3" type="primary">Dmel\CG32181</name>
    <name evidence="3" type="synonym">BcDNA:AT19257</name>
    <name evidence="3 4" type="ORF">CG32181</name>
    <name evidence="3" type="ORF">Dmel_CG32181</name>
</gene>
<dbReference type="Proteomes" id="UP000000803">
    <property type="component" value="Chromosome 3L"/>
</dbReference>
<dbReference type="InParanoid" id="Q8MSM7"/>
<dbReference type="STRING" id="7227.FBpp0290240"/>
<reference evidence="2" key="6">
    <citation type="submission" date="2002-06" db="EMBL/GenBank/DDBJ databases">
        <authorList>
            <person name="Stapleton M."/>
            <person name="Brokstein P."/>
            <person name="Hong L."/>
            <person name="Agbayani A."/>
            <person name="Carlson J."/>
            <person name="Champe M."/>
            <person name="Chavez C."/>
            <person name="Dorsett V."/>
            <person name="Dresnek D."/>
            <person name="Farfan D."/>
            <person name="Frise E."/>
            <person name="George R."/>
            <person name="Gonzalez M."/>
            <person name="Guarin H."/>
            <person name="Kronmiller B."/>
            <person name="Li P."/>
            <person name="Liao G."/>
            <person name="Miranda A."/>
            <person name="Mungall C.J."/>
            <person name="Nunoo J."/>
            <person name="Pacleb J."/>
            <person name="Paragas V."/>
            <person name="Park S."/>
            <person name="Patel S."/>
            <person name="Phouanenavong S."/>
            <person name="Wan K."/>
            <person name="Yu C."/>
            <person name="Lewis S.E."/>
            <person name="Rubin G.M."/>
            <person name="Celniker S."/>
        </authorList>
    </citation>
    <scope>NUCLEOTIDE SEQUENCE</scope>
</reference>
<feature type="compositionally biased region" description="Polar residues" evidence="1">
    <location>
        <begin position="366"/>
        <end position="383"/>
    </location>
</feature>
<reference evidence="3 5" key="9">
    <citation type="journal article" date="2007" name="Science">
        <title>The Release 5.1 annotation of Drosophila melanogaster heterochromatin.</title>
        <authorList>
            <person name="Smith C.D."/>
            <person name="Shu S."/>
            <person name="Mungall C.J."/>
            <person name="Karpen G.H."/>
        </authorList>
    </citation>
    <scope>NUCLEOTIDE SEQUENCE [LARGE SCALE GENOMIC DNA]</scope>
    <source>
        <strain evidence="5">Berkeley</strain>
    </source>
</reference>
<dbReference type="AlphaFoldDB" id="Q8MSM7"/>
<keyword evidence="5" id="KW-1185">Reference proteome</keyword>
<evidence type="ECO:0000313" key="3">
    <source>
        <dbReference type="EMBL" id="AAN11700.2"/>
    </source>
</evidence>
<reference evidence="5" key="2">
    <citation type="journal article" date="2002" name="Genome Biol.">
        <title>Finishing a whole-genome shotgun: release 3 of the Drosophila melanogaster euchromatic genome sequence.</title>
        <authorList>
            <person name="Celniker S.E."/>
            <person name="Wheeler D.A."/>
            <person name="Kronmiller B."/>
            <person name="Carlson J.W."/>
            <person name="Halpern A."/>
            <person name="Patel S."/>
            <person name="Adams M."/>
            <person name="Champe M."/>
            <person name="Dugan S.P."/>
            <person name="Frise E."/>
            <person name="Hodgson A."/>
            <person name="George R.A."/>
            <person name="Hoskins R.A."/>
            <person name="Laverty T."/>
            <person name="Muzny D.M."/>
            <person name="Nelson C.R."/>
            <person name="Pacleb J.M."/>
            <person name="Park S."/>
            <person name="Pfeiffer B.D."/>
            <person name="Richards S."/>
            <person name="Sodergren E.J."/>
            <person name="Svirskas R."/>
            <person name="Tabor P.E."/>
            <person name="Wan K."/>
            <person name="Stapleton M."/>
            <person name="Sutton G.G."/>
            <person name="Venter C."/>
            <person name="Weinstock G."/>
            <person name="Scherer S.E."/>
            <person name="Myers E.W."/>
            <person name="Gibbs R.A."/>
            <person name="Rubin G.M."/>
        </authorList>
    </citation>
    <scope>NUCLEOTIDE SEQUENCE [LARGE SCALE GENOMIC DNA]</scope>
    <source>
        <strain evidence="5">Berkeley</strain>
    </source>
</reference>
<reference evidence="3" key="14">
    <citation type="submission" date="2022-11" db="EMBL/GenBank/DDBJ databases">
        <title>Drosophila melanogaster release 4 sequence.</title>
        <authorList>
            <consortium name="Berkeley Drosophila Genome Project"/>
            <person name="Celniker S."/>
            <person name="Carlson J."/>
            <person name="Wan K."/>
            <person name="Pfeiffer B."/>
            <person name="Frise E."/>
            <person name="George R."/>
            <person name="Hoskins R."/>
            <person name="Stapleton M."/>
            <person name="Pacleb J."/>
            <person name="Park S."/>
            <person name="Svirskas R."/>
            <person name="Smith E."/>
            <person name="Yu C."/>
            <person name="Rubin G."/>
        </authorList>
    </citation>
    <scope>NUCLEOTIDE SEQUENCE</scope>
</reference>
<accession>Q8MSM7</accession>
<dbReference type="EMBL" id="AY118698">
    <property type="protein sequence ID" value="AAM50558.1"/>
    <property type="molecule type" value="mRNA"/>
</dbReference>
<feature type="region of interest" description="Disordered" evidence="1">
    <location>
        <begin position="78"/>
        <end position="141"/>
    </location>
</feature>
<evidence type="ECO:0000256" key="1">
    <source>
        <dbReference type="SAM" id="MobiDB-lite"/>
    </source>
</evidence>
<evidence type="ECO:0000313" key="4">
    <source>
        <dbReference type="FlyBase" id="FBgn0052181"/>
    </source>
</evidence>
<reference evidence="3 5" key="5">
    <citation type="journal article" date="2002" name="Genome Biol.">
        <title>Heterochromatic sequences in a Drosophila whole-genome shotgun assembly.</title>
        <authorList>
            <person name="Hoskins R.A."/>
            <person name="Smith C.D."/>
            <person name="Carlson J.W."/>
            <person name="Carvalho A.B."/>
            <person name="Halpern A."/>
            <person name="Kaminker J.S."/>
            <person name="Kennedy C."/>
            <person name="Mungall C.J."/>
            <person name="Sullivan B.A."/>
            <person name="Sutton G.G."/>
            <person name="Yasuhara J.C."/>
            <person name="Wakimoto B.T."/>
            <person name="Myers E.W."/>
            <person name="Celniker S.E."/>
            <person name="Rubin G.M."/>
            <person name="Karpen G.H."/>
        </authorList>
    </citation>
    <scope>NUCLEOTIDE SEQUENCE [LARGE SCALE GENOMIC DNA]</scope>
    <source>
        <strain evidence="5">Berkeley</strain>
    </source>
</reference>
<reference evidence="3" key="11">
    <citation type="journal article" date="2015" name="G3 (Bethesda)">
        <title>Gene Model Annotations for Drosophila melanogaster: Impact of High-Throughput Data.</title>
        <authorList>
            <consortium name="FlyBase Consortium"/>
            <person name="Matthews B.B."/>
            <person name="Dos Santos G."/>
            <person name="Crosby M.A."/>
            <person name="Emmert D.B."/>
            <person name="St Pierre S.E."/>
            <person name="Gramates L.S."/>
            <person name="Zhou P."/>
            <person name="Schroeder A.J."/>
            <person name="Falls K."/>
            <person name="Strelets V."/>
            <person name="Russo S.M."/>
            <person name="Gelbart W.M."/>
            <person name="null"/>
        </authorList>
    </citation>
    <scope>NUCLEOTIDE SEQUENCE</scope>
</reference>
<dbReference type="RefSeq" id="NP_730300.2">
    <property type="nucleotide sequence ID" value="NM_168747.2"/>
</dbReference>
<dbReference type="DNASU" id="317897"/>
<dbReference type="BioGRID-ORCS" id="317897">
    <property type="hits" value="0 hits in 1 CRISPR screen"/>
</dbReference>
<feature type="region of interest" description="Disordered" evidence="1">
    <location>
        <begin position="1"/>
        <end position="36"/>
    </location>
</feature>
<feature type="compositionally biased region" description="Polar residues" evidence="1">
    <location>
        <begin position="215"/>
        <end position="227"/>
    </location>
</feature>
<feature type="region of interest" description="Disordered" evidence="1">
    <location>
        <begin position="366"/>
        <end position="388"/>
    </location>
</feature>
<reference evidence="5" key="3">
    <citation type="journal article" date="2002" name="Genome Biol.">
        <title>Annotation of the Drosophila melanogaster euchromatic genome: a systematic review.</title>
        <authorList>
            <person name="Misra S."/>
            <person name="Crosby M.A."/>
            <person name="Mungall C.J."/>
            <person name="Matthews B.B."/>
            <person name="Campbell K.S."/>
            <person name="Hradecky P."/>
            <person name="Huang Y."/>
            <person name="Kaminker J.S."/>
            <person name="Millburn G.H."/>
            <person name="Prochnik S.E."/>
            <person name="Smith C.D."/>
            <person name="Tupy J.L."/>
            <person name="Whitfied E.J."/>
            <person name="Bayraktaroglu L."/>
            <person name="Berman B.P."/>
            <person name="Bettencourt B.R."/>
            <person name="Celniker S.E."/>
            <person name="de Grey A.D."/>
            <person name="Drysdale R.A."/>
            <person name="Harris N.L."/>
            <person name="Richter J."/>
            <person name="Russo S."/>
            <person name="Schroeder A.J."/>
            <person name="Shu S.Q."/>
            <person name="Stapleton M."/>
            <person name="Yamada C."/>
            <person name="Ashburner M."/>
            <person name="Gelbart W.M."/>
            <person name="Rubin G.M."/>
            <person name="Lewis S.E."/>
        </authorList>
    </citation>
    <scope>GENOME REANNOTATION</scope>
    <source>
        <strain evidence="5">Berkeley</strain>
    </source>
</reference>
<dbReference type="eggNOG" id="ENOG502TBEB">
    <property type="taxonomic scope" value="Eukaryota"/>
</dbReference>
<reference evidence="3 5" key="10">
    <citation type="journal article" date="2007" name="Science">
        <title>Sequence finishing and mapping of Drosophila melanogaster heterochromatin.</title>
        <authorList>
            <person name="Hoskins R.A."/>
            <person name="Carlson J.W."/>
            <person name="Kennedy C."/>
            <person name="Acevedo D."/>
            <person name="Evans-Holm M."/>
            <person name="Frise E."/>
            <person name="Wan K.H."/>
            <person name="Park S."/>
            <person name="Mendez-Lago M."/>
            <person name="Rossi F."/>
            <person name="Villasante A."/>
            <person name="Dimitri P."/>
            <person name="Karpen G.H."/>
            <person name="Celniker S.E."/>
        </authorList>
    </citation>
    <scope>NUCLEOTIDE SEQUENCE [LARGE SCALE GENOMIC DNA]</scope>
    <source>
        <strain evidence="5">Berkeley</strain>
    </source>
</reference>
<dbReference type="GeneID" id="317897"/>
<dbReference type="KEGG" id="dme:Dmel_CG32181"/>
<reference evidence="3" key="8">
    <citation type="submission" date="2006-08" db="EMBL/GenBank/DDBJ databases">
        <authorList>
            <person name="Celniker S."/>
            <person name="Carlson J."/>
            <person name="Wan K."/>
            <person name="Frise E."/>
            <person name="Hoskins R."/>
            <person name="Park S."/>
            <person name="Svirskas R."/>
            <person name="Rubin G."/>
        </authorList>
    </citation>
    <scope>NUCLEOTIDE SEQUENCE</scope>
</reference>
<dbReference type="OMA" id="RCKPQAN"/>
<feature type="compositionally biased region" description="Polar residues" evidence="1">
    <location>
        <begin position="122"/>
        <end position="141"/>
    </location>
</feature>
<reference evidence="5" key="4">
    <citation type="journal article" date="2002" name="Genome Biol.">
        <title>The transposable elements of the Drosophila melanogaster euchromatin: a genomics perspective.</title>
        <authorList>
            <person name="Kaminker J.S."/>
            <person name="Bergman C.M."/>
            <person name="Kronmiller B."/>
            <person name="Carlson J."/>
            <person name="Svirskas R."/>
            <person name="Patel S."/>
            <person name="Frise E."/>
            <person name="Wheeler D.A."/>
            <person name="Lewis S.E."/>
            <person name="Rubin G.M."/>
            <person name="Ashburner M."/>
            <person name="Celniker S.E."/>
        </authorList>
    </citation>
    <scope>NUCLEOTIDE SEQUENCE [LARGE SCALE GENOMIC DNA]</scope>
    <source>
        <strain evidence="5">Berkeley</strain>
    </source>
</reference>
<dbReference type="VEuPathDB" id="VectorBase:FBgn0052181"/>
<dbReference type="OrthoDB" id="8062712at2759"/>
<proteinExistence type="evidence at transcript level"/>
<feature type="compositionally biased region" description="Polar residues" evidence="1">
    <location>
        <begin position="78"/>
        <end position="89"/>
    </location>
</feature>
<reference evidence="3 5" key="1">
    <citation type="journal article" date="2000" name="Science">
        <title>The genome sequence of Drosophila melanogaster.</title>
        <authorList>
            <person name="Adams M.D."/>
            <person name="Celniker S.E."/>
            <person name="Holt R.A."/>
            <person name="Evans C.A."/>
            <person name="Gocayne J.D."/>
            <person name="Amanatides P.G."/>
            <person name="Scherer S.E."/>
            <person name="Li P.W."/>
            <person name="Hoskins R.A."/>
            <person name="Galle R.F."/>
            <person name="George R.A."/>
            <person name="Lewis S.E."/>
            <person name="Richards S."/>
            <person name="Ashburner M."/>
            <person name="Henderson S.N."/>
            <person name="Sutton G.G."/>
            <person name="Wortman J.R."/>
            <person name="Yandell M.D."/>
            <person name="Zhang Q."/>
            <person name="Chen L.X."/>
            <person name="Brandon R.C."/>
            <person name="Rogers Y.H."/>
            <person name="Blazej R.G."/>
            <person name="Champe M."/>
            <person name="Pfeiffer B.D."/>
            <person name="Wan K.H."/>
            <person name="Doyle C."/>
            <person name="Baxter E.G."/>
            <person name="Helt G."/>
            <person name="Nelson C.R."/>
            <person name="Gabor G.L."/>
            <person name="Abril J.F."/>
            <person name="Agbayani A."/>
            <person name="An H.J."/>
            <person name="Andrews-Pfannkoch C."/>
            <person name="Baldwin D."/>
            <person name="Ballew R.M."/>
            <person name="Basu A."/>
            <person name="Baxendale J."/>
            <person name="Bayraktaroglu L."/>
            <person name="Beasley E.M."/>
            <person name="Beeson K.Y."/>
            <person name="Benos P.V."/>
            <person name="Berman B.P."/>
            <person name="Bhandari D."/>
            <person name="Bolshakov S."/>
            <person name="Borkova D."/>
            <person name="Botchan M.R."/>
            <person name="Bouck J."/>
            <person name="Brokstein P."/>
            <person name="Brottier P."/>
            <person name="Burtis K.C."/>
            <person name="Busam D.A."/>
            <person name="Butler H."/>
            <person name="Cadieu E."/>
            <person name="Center A."/>
            <person name="Chandra I."/>
            <person name="Cherry J.M."/>
            <person name="Cawley S."/>
            <person name="Dahlke C."/>
            <person name="Davenport L.B."/>
            <person name="Davies P."/>
            <person name="de Pablos B."/>
            <person name="Delcher A."/>
            <person name="Deng Z."/>
            <person name="Mays A.D."/>
            <person name="Dew I."/>
            <person name="Dietz S.M."/>
            <person name="Dodson K."/>
            <person name="Doup L.E."/>
            <person name="Downes M."/>
            <person name="Dugan-Rocha S."/>
            <person name="Dunkov B.C."/>
            <person name="Dunn P."/>
            <person name="Durbin K.J."/>
            <person name="Evangelista C.C."/>
            <person name="Ferraz C."/>
            <person name="Ferriera S."/>
            <person name="Fleischmann W."/>
            <person name="Fosler C."/>
            <person name="Gabrielian A.E."/>
            <person name="Garg N.S."/>
            <person name="Gelbart W.M."/>
            <person name="Glasser K."/>
            <person name="Glodek A."/>
            <person name="Gong F."/>
            <person name="Gorrell J.H."/>
            <person name="Gu Z."/>
            <person name="Guan P."/>
            <person name="Harris M."/>
            <person name="Harris N.L."/>
            <person name="Harvey D."/>
            <person name="Heiman T.J."/>
            <person name="Hernandez J.R."/>
            <person name="Houck J."/>
            <person name="Hostin D."/>
            <person name="Houston K.A."/>
            <person name="Howland T.J."/>
            <person name="Wei M.H."/>
            <person name="Ibegwam C."/>
            <person name="Jalali M."/>
            <person name="Kalush F."/>
            <person name="Karpen G.H."/>
            <person name="Ke Z."/>
            <person name="Kennison J.A."/>
            <person name="Ketchum K.A."/>
            <person name="Kimmel B.E."/>
            <person name="Kodira C.D."/>
            <person name="Kraft C."/>
            <person name="Kravitz S."/>
            <person name="Kulp D."/>
            <person name="Lai Z."/>
            <person name="Lasko P."/>
            <person name="Lei Y."/>
            <person name="Levitsky A.A."/>
            <person name="Li J."/>
            <person name="Li Z."/>
            <person name="Liang Y."/>
            <person name="Lin X."/>
            <person name="Liu X."/>
            <person name="Mattei B."/>
            <person name="McIntosh T.C."/>
            <person name="McLeod M.P."/>
            <person name="McPherson D."/>
            <person name="Merkulov G."/>
            <person name="Milshina N.V."/>
            <person name="Mobarry C."/>
            <person name="Morris J."/>
            <person name="Moshrefi A."/>
            <person name="Mount S.M."/>
            <person name="Moy M."/>
            <person name="Murphy B."/>
            <person name="Murphy L."/>
            <person name="Muzny D.M."/>
            <person name="Nelson D.L."/>
            <person name="Nelson D.R."/>
            <person name="Nelson K.A."/>
            <person name="Nixon K."/>
            <person name="Nusskern D.R."/>
            <person name="Pacleb J.M."/>
            <person name="Palazzolo M."/>
            <person name="Pittman G.S."/>
            <person name="Pan S."/>
            <person name="Pollard J."/>
            <person name="Puri V."/>
            <person name="Reese M.G."/>
            <person name="Reinert K."/>
            <person name="Remington K."/>
            <person name="Saunders R.D."/>
            <person name="Scheeler F."/>
            <person name="Shen H."/>
            <person name="Shue B.C."/>
            <person name="Siden-Kiamos I."/>
            <person name="Simpson M."/>
            <person name="Skupski M.P."/>
            <person name="Smith T."/>
            <person name="Spier E."/>
            <person name="Spradling A.C."/>
            <person name="Stapleton M."/>
            <person name="Strong R."/>
            <person name="Sun E."/>
            <person name="Svirskas R."/>
            <person name="Tector C."/>
            <person name="Turner R."/>
            <person name="Venter E."/>
            <person name="Wang A.H."/>
            <person name="Wang X."/>
            <person name="Wang Z.Y."/>
            <person name="Wassarman D.A."/>
            <person name="Weinstock G.M."/>
            <person name="Weissenbach J."/>
            <person name="Williams S.M."/>
            <person name="WoodageT"/>
            <person name="Worley K.C."/>
            <person name="Wu D."/>
            <person name="Yang S."/>
            <person name="Yao Q.A."/>
            <person name="Ye J."/>
            <person name="Yeh R.F."/>
            <person name="Zaveri J.S."/>
            <person name="Zhan M."/>
            <person name="Zhang G."/>
            <person name="Zhao Q."/>
            <person name="Zheng L."/>
            <person name="Zheng X.H."/>
            <person name="Zhong F.N."/>
            <person name="Zhong W."/>
            <person name="Zhou X."/>
            <person name="Zhu S."/>
            <person name="Zhu X."/>
            <person name="Smith H.O."/>
            <person name="Gibbs R.A."/>
            <person name="Myers E.W."/>
            <person name="Rubin G.M."/>
            <person name="Venter J.C."/>
        </authorList>
    </citation>
    <scope>NUCLEOTIDE SEQUENCE [LARGE SCALE GENOMIC DNA]</scope>
    <source>
        <strain evidence="5">Berkeley</strain>
    </source>
</reference>
<feature type="compositionally biased region" description="Basic and acidic residues" evidence="1">
    <location>
        <begin position="471"/>
        <end position="490"/>
    </location>
</feature>
<feature type="region of interest" description="Disordered" evidence="1">
    <location>
        <begin position="245"/>
        <end position="270"/>
    </location>
</feature>
<reference evidence="3" key="15">
    <citation type="submission" date="2022-11" db="EMBL/GenBank/DDBJ databases">
        <authorList>
            <consortium name="FlyBase"/>
        </authorList>
    </citation>
    <scope>NUCLEOTIDE SEQUENCE</scope>
</reference>
<dbReference type="Bgee" id="FBgn0052181">
    <property type="expression patterns" value="Expressed in early elongation stage spermatid (Drosophila) in testis and 27 other cell types or tissues"/>
</dbReference>
<organism evidence="2">
    <name type="scientific">Drosophila melanogaster</name>
    <name type="common">Fruit fly</name>
    <dbReference type="NCBI Taxonomy" id="7227"/>
    <lineage>
        <taxon>Eukaryota</taxon>
        <taxon>Metazoa</taxon>
        <taxon>Ecdysozoa</taxon>
        <taxon>Arthropoda</taxon>
        <taxon>Hexapoda</taxon>
        <taxon>Insecta</taxon>
        <taxon>Pterygota</taxon>
        <taxon>Neoptera</taxon>
        <taxon>Endopterygota</taxon>
        <taxon>Diptera</taxon>
        <taxon>Brachycera</taxon>
        <taxon>Muscomorpha</taxon>
        <taxon>Ephydroidea</taxon>
        <taxon>Drosophilidae</taxon>
        <taxon>Drosophila</taxon>
        <taxon>Sophophora</taxon>
    </lineage>
</organism>
<dbReference type="EMBL" id="AE014296">
    <property type="protein sequence ID" value="AAN11700.2"/>
    <property type="molecule type" value="Genomic_DNA"/>
</dbReference>
<evidence type="ECO:0000313" key="2">
    <source>
        <dbReference type="EMBL" id="AAM50558.1"/>
    </source>
</evidence>
<dbReference type="PaxDb" id="7227-FBpp0290240"/>
<name>Q8MSM7_DROME</name>
<feature type="region of interest" description="Disordered" evidence="1">
    <location>
        <begin position="207"/>
        <end position="227"/>
    </location>
</feature>
<reference evidence="3" key="12">
    <citation type="journal article" date="2015" name="G3 (Bethesda)">
        <title>Gene Model Annotations for Drosophila melanogaster: The Rule-Benders.</title>
        <authorList>
            <consortium name="FlyBase Consortium"/>
            <person name="Crosby M.A."/>
            <person name="Gramates L.S."/>
            <person name="Dos Santos G."/>
            <person name="Matthews B.B."/>
            <person name="St Pierre S.E."/>
            <person name="Zhou P."/>
            <person name="Schroeder A.J."/>
            <person name="Falls K."/>
            <person name="Emmert D.B."/>
            <person name="Russo S.M."/>
            <person name="Gelbart W.M."/>
            <person name="null"/>
        </authorList>
    </citation>
    <scope>NUCLEOTIDE SEQUENCE</scope>
</reference>
<accession>Q8IQR1</accession>
<reference evidence="3 5" key="7">
    <citation type="journal article" date="2005" name="PLoS Comput. Biol.">
        <title>Combined evidence annotation of transposable elements in genome sequences.</title>
        <authorList>
            <person name="Quesneville H."/>
            <person name="Bergman C.M."/>
            <person name="Andrieu O."/>
            <person name="Autard D."/>
            <person name="Nouaud D."/>
            <person name="Ashburner M."/>
            <person name="Anxolabehere D."/>
        </authorList>
    </citation>
    <scope>NUCLEOTIDE SEQUENCE [LARGE SCALE GENOMIC DNA]</scope>
    <source>
        <strain evidence="5">Berkeley</strain>
    </source>
</reference>
<dbReference type="UCSC" id="CG32181-RA">
    <property type="organism name" value="d. melanogaster"/>
</dbReference>
<evidence type="ECO:0000313" key="5">
    <source>
        <dbReference type="Proteomes" id="UP000000803"/>
    </source>
</evidence>
<protein>
    <submittedName>
        <fullName evidence="2">AT19257p</fullName>
    </submittedName>
</protein>
<dbReference type="HOGENOM" id="CLU_480830_0_0_1"/>
<feature type="region of interest" description="Disordered" evidence="1">
    <location>
        <begin position="471"/>
        <end position="501"/>
    </location>
</feature>
<reference evidence="3" key="13">
    <citation type="journal article" date="2015" name="Genome Res.">
        <title>The Release 6 reference sequence of the Drosophila melanogaster genome.</title>
        <authorList>
            <person name="Hoskins R.A."/>
            <person name="Carlson J.W."/>
            <person name="Wan K.H."/>
            <person name="Park S."/>
            <person name="Mendez I."/>
            <person name="Galle S.E."/>
            <person name="Booth B.W."/>
            <person name="Pfeiffer B.D."/>
            <person name="George R.A."/>
            <person name="Svirskas R."/>
            <person name="Krzywinski M."/>
            <person name="Schein J."/>
            <person name="Accardo M.C."/>
            <person name="Damia E."/>
            <person name="Messina G."/>
            <person name="Mendez-Lago M."/>
            <person name="de Pablos B."/>
            <person name="Demakova O.V."/>
            <person name="Andreyeva E.N."/>
            <person name="Boldyreva L.V."/>
            <person name="Marra M."/>
            <person name="Carvalho A.B."/>
            <person name="Dimitri P."/>
            <person name="Villasante A."/>
            <person name="Zhimulev I.F."/>
            <person name="Rubin G.M."/>
            <person name="Karpen G.H."/>
            <person name="Celniker S.E."/>
        </authorList>
    </citation>
    <scope>NUCLEOTIDE SEQUENCE</scope>
</reference>